<name>A0A1B4FZU4_9BURK</name>
<proteinExistence type="predicted"/>
<dbReference type="Proteomes" id="UP000067711">
    <property type="component" value="Chromosome 1"/>
</dbReference>
<reference evidence="1 2" key="1">
    <citation type="submission" date="2015-12" db="EMBL/GenBank/DDBJ databases">
        <title>Diversity of Burkholderia near neighbor genomes.</title>
        <authorList>
            <person name="Sahl J."/>
            <person name="Wagner D."/>
            <person name="Keim P."/>
        </authorList>
    </citation>
    <scope>NUCLEOTIDE SEQUENCE [LARGE SCALE GENOMIC DNA]</scope>
    <source>
        <strain evidence="1 2">BDU8</strain>
    </source>
</reference>
<gene>
    <name evidence="1" type="ORF">WS71_17490</name>
</gene>
<sequence>MLASAAALSIAVLAAAPRQTEAKQANRALSVGASVQPYVRITVNSPSRLVITNKDSSQGFTSVPDKDNPSGTQLAVQTNDRAGYALLVQVSAASQSLFSSIEISGFGKTVVLPATGGVIAMPYTALNSNFTLTYRFVLAKNAKDGTYTWPLMFFAQPTP</sequence>
<accession>A0A1B4FZU4</accession>
<dbReference type="EMBL" id="CP013389">
    <property type="protein sequence ID" value="AOJ09170.1"/>
    <property type="molecule type" value="Genomic_DNA"/>
</dbReference>
<protein>
    <submittedName>
        <fullName evidence="1">Uncharacterized protein</fullName>
    </submittedName>
</protein>
<evidence type="ECO:0000313" key="1">
    <source>
        <dbReference type="EMBL" id="AOJ09170.1"/>
    </source>
</evidence>
<organism evidence="1 2">
    <name type="scientific">Burkholderia mayonis</name>
    <dbReference type="NCBI Taxonomy" id="1385591"/>
    <lineage>
        <taxon>Bacteria</taxon>
        <taxon>Pseudomonadati</taxon>
        <taxon>Pseudomonadota</taxon>
        <taxon>Betaproteobacteria</taxon>
        <taxon>Burkholderiales</taxon>
        <taxon>Burkholderiaceae</taxon>
        <taxon>Burkholderia</taxon>
        <taxon>pseudomallei group</taxon>
    </lineage>
</organism>
<evidence type="ECO:0000313" key="2">
    <source>
        <dbReference type="Proteomes" id="UP000067711"/>
    </source>
</evidence>
<dbReference type="AlphaFoldDB" id="A0A1B4FZU4"/>